<feature type="transmembrane region" description="Helical" evidence="1">
    <location>
        <begin position="20"/>
        <end position="42"/>
    </location>
</feature>
<keyword evidence="3" id="KW-1185">Reference proteome</keyword>
<dbReference type="AlphaFoldDB" id="A0A934RNJ4"/>
<accession>A0A934RNJ4</accession>
<evidence type="ECO:0000256" key="1">
    <source>
        <dbReference type="SAM" id="Phobius"/>
    </source>
</evidence>
<evidence type="ECO:0000313" key="2">
    <source>
        <dbReference type="EMBL" id="MBK1834659.1"/>
    </source>
</evidence>
<gene>
    <name evidence="2" type="ORF">JIN78_11355</name>
</gene>
<name>A0A934RNJ4_9BACT</name>
<protein>
    <recommendedName>
        <fullName evidence="4">Verru_Chthon cassette protein A</fullName>
    </recommendedName>
</protein>
<evidence type="ECO:0008006" key="4">
    <source>
        <dbReference type="Google" id="ProtNLM"/>
    </source>
</evidence>
<evidence type="ECO:0000313" key="3">
    <source>
        <dbReference type="Proteomes" id="UP000604083"/>
    </source>
</evidence>
<keyword evidence="1" id="KW-0812">Transmembrane</keyword>
<dbReference type="Proteomes" id="UP000604083">
    <property type="component" value="Unassembled WGS sequence"/>
</dbReference>
<organism evidence="2 3">
    <name type="scientific">Roseibacillus ishigakijimensis</name>
    <dbReference type="NCBI Taxonomy" id="454146"/>
    <lineage>
        <taxon>Bacteria</taxon>
        <taxon>Pseudomonadati</taxon>
        <taxon>Verrucomicrobiota</taxon>
        <taxon>Verrucomicrobiia</taxon>
        <taxon>Verrucomicrobiales</taxon>
        <taxon>Verrucomicrobiaceae</taxon>
        <taxon>Roseibacillus</taxon>
    </lineage>
</organism>
<comment type="caution">
    <text evidence="2">The sequence shown here is derived from an EMBL/GenBank/DDBJ whole genome shotgun (WGS) entry which is preliminary data.</text>
</comment>
<keyword evidence="1" id="KW-1133">Transmembrane helix</keyword>
<dbReference type="EMBL" id="JAENIO010000028">
    <property type="protein sequence ID" value="MBK1834659.1"/>
    <property type="molecule type" value="Genomic_DNA"/>
</dbReference>
<sequence length="1199" mass="132115">MENWFQRGRGRKKSSTRQGFALLVSVVILLFLSLLATGLLALSSLTLRGAHAEQDRQQARANARLALTMALGQLQVHLGPDQRVCAPSELFAGAHAVSQPHWVGVWSTRQGNGASFWQRDDRNGGLRDLRAELDWDAREEALSYLVSGNEGSRPLFEPFAAAGSPSSWVPVVSRGTLGAGPLAPGDEVVVPKVPVRSASSRAGAYAYWVGDLGVRAPVAVPNRWQGEESLFDSLLSQEVDSSLMSGGGEEPLTLRERQRLASDGQLSLLGKWGDSAWNWFDATTWSQGVLADTREGGLRKNLTAFLQDPHPAAWGKDGEIGLDDNLVGPRNGEHAQALGQPLAEGRHGTSAPTFGLLRDWARRSLPRDGGEAEVRNGETVLLPKSELGMRSAFANEEAVILRKRQQSDLKPVVVEASMYSTFSYHLNPPGFRKIYNIRSHQWPRVVLWNPYSAALSVPPSVMMMQLNSRNDFRTLVRTDNFVGDVQWISWGGGTRTPPPQVGESIRESANYNDPYTGMYYFSLPAETIGAGECLVFSPAQAMEYEGHDILANRLSARVAPDPSRNFYVSSSEFDDDDTGSGFNFELLNYFYHPASGLDNQADDSRFLWKDASGHSSLSIFDFDRLPLLASVSCSLQYGAGKEPRLALNERQRIEVEFTDLRDPVIANKPDVRSREGFRLRWLEEHPSNVFVGNNPAGPDAFETAPLANWNLRASYSLRSPWENLAGDQGDGLASGPWFFGLYTRDLYDQLVGWDEQMPFYEEGYYRGNPFGLPQEGRLRTILFELPRDDLGVLSLAQFQHAKLSEFVWHPTYAVGNSLVDPRLGLTGMKGTAPVLGEEGEGGWNALAIGWSSDAERSEDRDEWARFARFLVQDLPAEENLVYDLSYEVNHSLFDEFFLATGNERQRREFLAEGRPLPNGRLRLRPGGTAAEVGSVTRAAGALMLEGAFNVNSTRREAWKALLASLRQSALSAGEGSPFPRRLPGDSGDYLAGISHPENEEAWSGLRTLSDGEIEALADALVEQVKRRGPFLSLADFVNRRLVGPEEGELGLMGPLQAAIEEAGLNEDFVARWELRKDGELPDYLHPDNIADSTRLSQSLKPDSKAWGAPGYLTQADLLQVIAPTLSARSDSFVVRAYGEARDGEGRVTAQAWCEAIVQRTPEPLAPDSTGLNPDPGHPAGRFGRAFEVRAFRWLSADEV</sequence>
<keyword evidence="1" id="KW-0472">Membrane</keyword>
<proteinExistence type="predicted"/>
<dbReference type="RefSeq" id="WP_200392093.1">
    <property type="nucleotide sequence ID" value="NZ_JAENIO010000028.1"/>
</dbReference>
<reference evidence="2" key="1">
    <citation type="submission" date="2021-01" db="EMBL/GenBank/DDBJ databases">
        <title>Modified the classification status of verrucomicrobia.</title>
        <authorList>
            <person name="Feng X."/>
        </authorList>
    </citation>
    <scope>NUCLEOTIDE SEQUENCE</scope>
    <source>
        <strain evidence="2">KCTC 12986</strain>
    </source>
</reference>